<dbReference type="PROSITE" id="PS50928">
    <property type="entry name" value="ABC_TM1"/>
    <property type="match status" value="1"/>
</dbReference>
<comment type="subcellular location">
    <subcellularLocation>
        <location evidence="1 7">Cell membrane</location>
        <topology evidence="1 7">Multi-pass membrane protein</topology>
    </subcellularLocation>
</comment>
<evidence type="ECO:0000313" key="10">
    <source>
        <dbReference type="Proteomes" id="UP001198200"/>
    </source>
</evidence>
<proteinExistence type="inferred from homology"/>
<feature type="transmembrane region" description="Helical" evidence="7">
    <location>
        <begin position="87"/>
        <end position="111"/>
    </location>
</feature>
<feature type="transmembrane region" description="Helical" evidence="7">
    <location>
        <begin position="123"/>
        <end position="144"/>
    </location>
</feature>
<feature type="transmembrane region" description="Helical" evidence="7">
    <location>
        <begin position="171"/>
        <end position="196"/>
    </location>
</feature>
<feature type="transmembrane region" description="Helical" evidence="7">
    <location>
        <begin position="21"/>
        <end position="43"/>
    </location>
</feature>
<evidence type="ECO:0000256" key="3">
    <source>
        <dbReference type="ARBA" id="ARBA00022475"/>
    </source>
</evidence>
<evidence type="ECO:0000256" key="7">
    <source>
        <dbReference type="RuleBase" id="RU363032"/>
    </source>
</evidence>
<evidence type="ECO:0000256" key="4">
    <source>
        <dbReference type="ARBA" id="ARBA00022692"/>
    </source>
</evidence>
<dbReference type="Pfam" id="PF00528">
    <property type="entry name" value="BPD_transp_1"/>
    <property type="match status" value="1"/>
</dbReference>
<evidence type="ECO:0000256" key="5">
    <source>
        <dbReference type="ARBA" id="ARBA00022989"/>
    </source>
</evidence>
<keyword evidence="4 7" id="KW-0812">Transmembrane</keyword>
<feature type="transmembrane region" description="Helical" evidence="7">
    <location>
        <begin position="217"/>
        <end position="242"/>
    </location>
</feature>
<feature type="domain" description="ABC transmembrane type-1" evidence="8">
    <location>
        <begin position="79"/>
        <end position="299"/>
    </location>
</feature>
<dbReference type="EMBL" id="JAJEQN010000027">
    <property type="protein sequence ID" value="MCC2222132.1"/>
    <property type="molecule type" value="Genomic_DNA"/>
</dbReference>
<sequence>MARKKVATGKKKSIGWYLAHDWQLWVMLLPAIIYIFIFCYVPMYGVQLAFREYDFKSGIYGGKWVGFKYFKQFFDSAMFGTTLRNTFVTAALSIVLGFPAPIVLAMIINQIRQQKWKRIVQTTVYIPYFISTVVMVSILNIMLASKGGVISEAMKAIHLIPKKANLFSNDYFVWVYVFSGVWQSMGWNSIIYIAALSSVDTQLYDACKIDGANRWQIIVHIDFPALIPTIVILLIMNMGGILNVGFDKIYLMQNTLNKKTSEVISTYVYTVGIKSSQFSFGSAVGLFTNVINFAFLMLTNWLGKKLTGTGLM</sequence>
<reference evidence="9 10" key="1">
    <citation type="submission" date="2021-10" db="EMBL/GenBank/DDBJ databases">
        <title>Anaerobic single-cell dispensing facilitates the cultivation of human gut bacteria.</title>
        <authorList>
            <person name="Afrizal A."/>
        </authorList>
    </citation>
    <scope>NUCLEOTIDE SEQUENCE [LARGE SCALE GENOMIC DNA]</scope>
    <source>
        <strain evidence="9 10">CLA-AA-H224</strain>
    </source>
</reference>
<evidence type="ECO:0000256" key="1">
    <source>
        <dbReference type="ARBA" id="ARBA00004651"/>
    </source>
</evidence>
<keyword evidence="6 7" id="KW-0472">Membrane</keyword>
<evidence type="ECO:0000256" key="2">
    <source>
        <dbReference type="ARBA" id="ARBA00022448"/>
    </source>
</evidence>
<dbReference type="CDD" id="cd06261">
    <property type="entry name" value="TM_PBP2"/>
    <property type="match status" value="1"/>
</dbReference>
<evidence type="ECO:0000256" key="6">
    <source>
        <dbReference type="ARBA" id="ARBA00023136"/>
    </source>
</evidence>
<dbReference type="Proteomes" id="UP001198200">
    <property type="component" value="Unassembled WGS sequence"/>
</dbReference>
<dbReference type="PANTHER" id="PTHR43227">
    <property type="entry name" value="BLL4140 PROTEIN"/>
    <property type="match status" value="1"/>
</dbReference>
<name>A0AAE3JDU4_9FIRM</name>
<gene>
    <name evidence="9" type="ORF">LKD48_10870</name>
</gene>
<evidence type="ECO:0000313" key="9">
    <source>
        <dbReference type="EMBL" id="MCC2222132.1"/>
    </source>
</evidence>
<comment type="similarity">
    <text evidence="7">Belongs to the binding-protein-dependent transport system permease family.</text>
</comment>
<dbReference type="GO" id="GO:0005886">
    <property type="term" value="C:plasma membrane"/>
    <property type="evidence" value="ECO:0007669"/>
    <property type="project" value="UniProtKB-SubCell"/>
</dbReference>
<accession>A0AAE3JDU4</accession>
<keyword evidence="3" id="KW-1003">Cell membrane</keyword>
<evidence type="ECO:0000259" key="8">
    <source>
        <dbReference type="PROSITE" id="PS50928"/>
    </source>
</evidence>
<dbReference type="Gene3D" id="1.10.3720.10">
    <property type="entry name" value="MetI-like"/>
    <property type="match status" value="1"/>
</dbReference>
<feature type="transmembrane region" description="Helical" evidence="7">
    <location>
        <begin position="278"/>
        <end position="302"/>
    </location>
</feature>
<dbReference type="PANTHER" id="PTHR43227:SF11">
    <property type="entry name" value="BLL4140 PROTEIN"/>
    <property type="match status" value="1"/>
</dbReference>
<dbReference type="InterPro" id="IPR050809">
    <property type="entry name" value="UgpAE/MalFG_permease"/>
</dbReference>
<dbReference type="AlphaFoldDB" id="A0AAE3JDU4"/>
<dbReference type="InterPro" id="IPR035906">
    <property type="entry name" value="MetI-like_sf"/>
</dbReference>
<keyword evidence="5 7" id="KW-1133">Transmembrane helix</keyword>
<dbReference type="SUPFAM" id="SSF161098">
    <property type="entry name" value="MetI-like"/>
    <property type="match status" value="1"/>
</dbReference>
<dbReference type="GO" id="GO:0055085">
    <property type="term" value="P:transmembrane transport"/>
    <property type="evidence" value="ECO:0007669"/>
    <property type="project" value="InterPro"/>
</dbReference>
<keyword evidence="10" id="KW-1185">Reference proteome</keyword>
<comment type="caution">
    <text evidence="9">The sequence shown here is derived from an EMBL/GenBank/DDBJ whole genome shotgun (WGS) entry which is preliminary data.</text>
</comment>
<protein>
    <submittedName>
        <fullName evidence="9">ABC transporter permease subunit</fullName>
    </submittedName>
</protein>
<dbReference type="InterPro" id="IPR000515">
    <property type="entry name" value="MetI-like"/>
</dbReference>
<keyword evidence="2 7" id="KW-0813">Transport</keyword>
<dbReference type="RefSeq" id="WP_262537039.1">
    <property type="nucleotide sequence ID" value="NZ_JAJEQN010000027.1"/>
</dbReference>
<organism evidence="9 10">
    <name type="scientific">Anthropogastromicrobium aceti</name>
    <dbReference type="NCBI Taxonomy" id="2981768"/>
    <lineage>
        <taxon>Bacteria</taxon>
        <taxon>Bacillati</taxon>
        <taxon>Bacillota</taxon>
        <taxon>Clostridia</taxon>
        <taxon>Lachnospirales</taxon>
        <taxon>Lachnospiraceae</taxon>
        <taxon>Anthropogastromicrobium</taxon>
    </lineage>
</organism>